<gene>
    <name evidence="1" type="ORF">TcWFU_009357</name>
</gene>
<dbReference type="EMBL" id="JAKROA010000002">
    <property type="protein sequence ID" value="KAL5110920.1"/>
    <property type="molecule type" value="Genomic_DNA"/>
</dbReference>
<proteinExistence type="predicted"/>
<evidence type="ECO:0000313" key="2">
    <source>
        <dbReference type="Proteomes" id="UP001651158"/>
    </source>
</evidence>
<reference evidence="1 2" key="1">
    <citation type="journal article" date="2022" name="Front. Cell. Infect. Microbiol.">
        <title>The Genomes of Two Strains of Taenia crassiceps the Animal Model for the Study of Human Cysticercosis.</title>
        <authorList>
            <person name="Bobes R.J."/>
            <person name="Estrada K."/>
            <person name="Rios-Valencia D.G."/>
            <person name="Calderon-Gallegos A."/>
            <person name="de la Torre P."/>
            <person name="Carrero J.C."/>
            <person name="Sanchez-Flores A."/>
            <person name="Laclette J.P."/>
        </authorList>
    </citation>
    <scope>NUCLEOTIDE SEQUENCE [LARGE SCALE GENOMIC DNA]</scope>
    <source>
        <strain evidence="1">WFUcys</strain>
    </source>
</reference>
<name>A0ABR4QNG1_9CEST</name>
<accession>A0ABR4QNG1</accession>
<comment type="caution">
    <text evidence="1">The sequence shown here is derived from an EMBL/GenBank/DDBJ whole genome shotgun (WGS) entry which is preliminary data.</text>
</comment>
<dbReference type="Proteomes" id="UP001651158">
    <property type="component" value="Unassembled WGS sequence"/>
</dbReference>
<organism evidence="1 2">
    <name type="scientific">Taenia crassiceps</name>
    <dbReference type="NCBI Taxonomy" id="6207"/>
    <lineage>
        <taxon>Eukaryota</taxon>
        <taxon>Metazoa</taxon>
        <taxon>Spiralia</taxon>
        <taxon>Lophotrochozoa</taxon>
        <taxon>Platyhelminthes</taxon>
        <taxon>Cestoda</taxon>
        <taxon>Eucestoda</taxon>
        <taxon>Cyclophyllidea</taxon>
        <taxon>Taeniidae</taxon>
        <taxon>Taenia</taxon>
    </lineage>
</organism>
<sequence length="210" mass="23053">MTKLRLCAQSWLALVYLLGYLTLPIGGMTINRFLGENEELVPGETYQYLPSIHPERVVMYDPMSGHVRSVWRYPAPPMSVIEQDSLPTVKRAQFLRIGKPVGGLVQPPDGEGFIHSPGGIGVIPHKALIIYGCPRIATVYLEMSFSSQFSRSKDLVVFSATSDVLDNRLTCCLTGRKLECVNLIGYGGSSLLSTPLPPLPPTYGIGMRDV</sequence>
<protein>
    <submittedName>
        <fullName evidence="1">Uncharacterized protein</fullName>
    </submittedName>
</protein>
<keyword evidence="2" id="KW-1185">Reference proteome</keyword>
<evidence type="ECO:0000313" key="1">
    <source>
        <dbReference type="EMBL" id="KAL5110920.1"/>
    </source>
</evidence>